<reference evidence="2 3" key="1">
    <citation type="submission" date="2023-02" db="EMBL/GenBank/DDBJ databases">
        <title>Streptococcus sp. Genome Sequencing and Assembly.</title>
        <authorList>
            <person name="Shore S.M."/>
            <person name="Nicholson T.L."/>
        </authorList>
    </citation>
    <scope>NUCLEOTIDE SEQUENCE [LARGE SCALE GENOMIC DNA]</scope>
    <source>
        <strain evidence="2 3">29896</strain>
    </source>
</reference>
<gene>
    <name evidence="2" type="ORF">PXH68_04580</name>
</gene>
<keyword evidence="2" id="KW-0255">Endonuclease</keyword>
<dbReference type="Pfam" id="PF20731">
    <property type="entry name" value="RE_NgoFVII_C"/>
    <property type="match status" value="1"/>
</dbReference>
<dbReference type="EMBL" id="CP118733">
    <property type="protein sequence ID" value="WNY47992.1"/>
    <property type="molecule type" value="Genomic_DNA"/>
</dbReference>
<dbReference type="InterPro" id="IPR048923">
    <property type="entry name" value="RE_NgoFVII_C"/>
</dbReference>
<keyword evidence="3" id="KW-1185">Reference proteome</keyword>
<dbReference type="Gene3D" id="3.30.870.10">
    <property type="entry name" value="Endonuclease Chain A"/>
    <property type="match status" value="1"/>
</dbReference>
<evidence type="ECO:0000313" key="2">
    <source>
        <dbReference type="EMBL" id="WNY47992.1"/>
    </source>
</evidence>
<dbReference type="GO" id="GO:0006793">
    <property type="term" value="P:phosphorus metabolic process"/>
    <property type="evidence" value="ECO:0007669"/>
    <property type="project" value="UniProtKB-ARBA"/>
</dbReference>
<dbReference type="GO" id="GO:0016787">
    <property type="term" value="F:hydrolase activity"/>
    <property type="evidence" value="ECO:0007669"/>
    <property type="project" value="UniProtKB-KW"/>
</dbReference>
<dbReference type="REBASE" id="768706">
    <property type="entry name" value="Ssp29896ORF4570P"/>
</dbReference>
<evidence type="ECO:0000259" key="1">
    <source>
        <dbReference type="PROSITE" id="PS50035"/>
    </source>
</evidence>
<sequence length="342" mass="38701">MLFTKGLEEIIFAKHELLSDYPDEFIIISGFLGPAPIKRLEQLENIKVTVIGGMYPSGLDARLWNSLVTIEQSNPNLNLLFTTREIHSKIYIWKKNGKTLSALIGSANFSSNGLRTDYRESLADATRDTFEPLDDYYKFIIENSVSSPILKKNQQIVDFQPNTTVRSDSFQDNVNYSVNIPLFDPKKGIVPRSSGLNWGLSNGHVAPGDAYIRIPKEVIKNNDKLIKPLDPEFTTPEGRRKRNSDPIELIWDDGVIMEASLEGVQTFEEKKYPKQLASYSQKQVFMDGERVSKKSILGRYLRKRLGVGLTEEITMETLRAYGRNTVTLSLVGEGVYYADFSV</sequence>
<dbReference type="EC" id="3.1.21.-" evidence="2"/>
<dbReference type="InterPro" id="IPR019065">
    <property type="entry name" value="RE_NgoFVII_N"/>
</dbReference>
<dbReference type="InterPro" id="IPR001736">
    <property type="entry name" value="PLipase_D/transphosphatidylase"/>
</dbReference>
<proteinExistence type="predicted"/>
<dbReference type="PROSITE" id="PS50035">
    <property type="entry name" value="PLD"/>
    <property type="match status" value="1"/>
</dbReference>
<dbReference type="CDD" id="cd09117">
    <property type="entry name" value="PLDc_Bfil_DEXD_like"/>
    <property type="match status" value="1"/>
</dbReference>
<keyword evidence="2" id="KW-0378">Hydrolase</keyword>
<evidence type="ECO:0000313" key="3">
    <source>
        <dbReference type="Proteomes" id="UP001304088"/>
    </source>
</evidence>
<dbReference type="GO" id="GO:0004519">
    <property type="term" value="F:endonuclease activity"/>
    <property type="evidence" value="ECO:0007669"/>
    <property type="project" value="UniProtKB-KW"/>
</dbReference>
<protein>
    <submittedName>
        <fullName evidence="2">NgoFVII family restriction endonuclease</fullName>
        <ecNumber evidence="2">3.1.21.-</ecNumber>
    </submittedName>
</protein>
<keyword evidence="2" id="KW-0540">Nuclease</keyword>
<name>A0AA96VDZ3_9STRE</name>
<dbReference type="AlphaFoldDB" id="A0AA96VDZ3"/>
<dbReference type="RefSeq" id="WP_248028893.1">
    <property type="nucleotide sequence ID" value="NZ_CP118733.1"/>
</dbReference>
<organism evidence="2 3">
    <name type="scientific">Streptococcus suivaginalis</name>
    <dbReference type="NCBI Taxonomy" id="3028082"/>
    <lineage>
        <taxon>Bacteria</taxon>
        <taxon>Bacillati</taxon>
        <taxon>Bacillota</taxon>
        <taxon>Bacilli</taxon>
        <taxon>Lactobacillales</taxon>
        <taxon>Streptococcaceae</taxon>
        <taxon>Streptococcus</taxon>
    </lineage>
</organism>
<accession>A0AA96VDZ3</accession>
<dbReference type="KEGG" id="ssuv:PXH68_04580"/>
<feature type="domain" description="PLD phosphodiesterase" evidence="1">
    <location>
        <begin position="82"/>
        <end position="113"/>
    </location>
</feature>
<dbReference type="Proteomes" id="UP001304088">
    <property type="component" value="Chromosome"/>
</dbReference>
<dbReference type="Pfam" id="PF09565">
    <property type="entry name" value="RE_NgoFVII"/>
    <property type="match status" value="1"/>
</dbReference>